<evidence type="ECO:0000259" key="3">
    <source>
        <dbReference type="PROSITE" id="PS50930"/>
    </source>
</evidence>
<reference evidence="4 5" key="1">
    <citation type="submission" date="2014-04" db="EMBL/GenBank/DDBJ databases">
        <title>Aquimarina sp. 22II-S11-z7 Genome Sequencing.</title>
        <authorList>
            <person name="Lai Q."/>
        </authorList>
    </citation>
    <scope>NUCLEOTIDE SEQUENCE [LARGE SCALE GENOMIC DNA]</scope>
    <source>
        <strain evidence="4 5">22II-S11-z7</strain>
    </source>
</reference>
<dbReference type="eggNOG" id="COG3279">
    <property type="taxonomic scope" value="Bacteria"/>
</dbReference>
<comment type="caution">
    <text evidence="4">The sequence shown here is derived from an EMBL/GenBank/DDBJ whole genome shotgun (WGS) entry which is preliminary data.</text>
</comment>
<dbReference type="AlphaFoldDB" id="A0A023BSQ7"/>
<dbReference type="STRING" id="1317122.ATO12_18545"/>
<dbReference type="Pfam" id="PF04397">
    <property type="entry name" value="LytTR"/>
    <property type="match status" value="1"/>
</dbReference>
<dbReference type="Pfam" id="PF00072">
    <property type="entry name" value="Response_reg"/>
    <property type="match status" value="1"/>
</dbReference>
<dbReference type="OrthoDB" id="2168082at2"/>
<dbReference type="RefSeq" id="WP_051575845.1">
    <property type="nucleotide sequence ID" value="NZ_AQRA01000006.1"/>
</dbReference>
<accession>A0A023BSQ7</accession>
<dbReference type="InterPro" id="IPR046947">
    <property type="entry name" value="LytR-like"/>
</dbReference>
<organism evidence="4 5">
    <name type="scientific">Aquimarina atlantica</name>
    <dbReference type="NCBI Taxonomy" id="1317122"/>
    <lineage>
        <taxon>Bacteria</taxon>
        <taxon>Pseudomonadati</taxon>
        <taxon>Bacteroidota</taxon>
        <taxon>Flavobacteriia</taxon>
        <taxon>Flavobacteriales</taxon>
        <taxon>Flavobacteriaceae</taxon>
        <taxon>Aquimarina</taxon>
    </lineage>
</organism>
<feature type="modified residue" description="4-aspartylphosphate" evidence="1">
    <location>
        <position position="57"/>
    </location>
</feature>
<keyword evidence="5" id="KW-1185">Reference proteome</keyword>
<protein>
    <recommendedName>
        <fullName evidence="6">LytTR family transcriptional regulator</fullName>
    </recommendedName>
</protein>
<dbReference type="InterPro" id="IPR007492">
    <property type="entry name" value="LytTR_DNA-bd_dom"/>
</dbReference>
<dbReference type="Gene3D" id="3.40.50.2300">
    <property type="match status" value="1"/>
</dbReference>
<evidence type="ECO:0000313" key="5">
    <source>
        <dbReference type="Proteomes" id="UP000023541"/>
    </source>
</evidence>
<sequence>MKIKTVILEDEATARDHLIKLIARINTDISVIASISTVTESIDWFRSNKHPDLIFMDIHLSDGISFDILKEVTIDAPIIFITAYDEYAIRAFKTTGIDYLLKPINKEDLQNALQKFFKNRAKEADEWIIRNIDVLQRIQKEEKSEYKERFLLKSGNSMTPVKIGDIAYFYRDELVFAKLSNGKLFPLDDSLNQLQRMINPKEFIRLNRQLLVNINAIKKLTPSKPGQLSVLLTPEYHDEIHLSPERSRWLKLVLDGK</sequence>
<dbReference type="EMBL" id="AQRA01000006">
    <property type="protein sequence ID" value="EZH73016.1"/>
    <property type="molecule type" value="Genomic_DNA"/>
</dbReference>
<evidence type="ECO:0000313" key="4">
    <source>
        <dbReference type="EMBL" id="EZH73016.1"/>
    </source>
</evidence>
<dbReference type="InterPro" id="IPR001789">
    <property type="entry name" value="Sig_transdc_resp-reg_receiver"/>
</dbReference>
<dbReference type="PANTHER" id="PTHR37299">
    <property type="entry name" value="TRANSCRIPTIONAL REGULATOR-RELATED"/>
    <property type="match status" value="1"/>
</dbReference>
<name>A0A023BSQ7_9FLAO</name>
<gene>
    <name evidence="4" type="ORF">ATO12_18545</name>
</gene>
<dbReference type="InterPro" id="IPR011006">
    <property type="entry name" value="CheY-like_superfamily"/>
</dbReference>
<feature type="domain" description="Response regulatory" evidence="2">
    <location>
        <begin position="4"/>
        <end position="117"/>
    </location>
</feature>
<evidence type="ECO:0000259" key="2">
    <source>
        <dbReference type="PROSITE" id="PS50110"/>
    </source>
</evidence>
<dbReference type="Proteomes" id="UP000023541">
    <property type="component" value="Unassembled WGS sequence"/>
</dbReference>
<proteinExistence type="predicted"/>
<evidence type="ECO:0008006" key="6">
    <source>
        <dbReference type="Google" id="ProtNLM"/>
    </source>
</evidence>
<dbReference type="PANTHER" id="PTHR37299:SF1">
    <property type="entry name" value="STAGE 0 SPORULATION PROTEIN A HOMOLOG"/>
    <property type="match status" value="1"/>
</dbReference>
<dbReference type="SMART" id="SM00850">
    <property type="entry name" value="LytTR"/>
    <property type="match status" value="1"/>
</dbReference>
<dbReference type="GO" id="GO:0003677">
    <property type="term" value="F:DNA binding"/>
    <property type="evidence" value="ECO:0007669"/>
    <property type="project" value="InterPro"/>
</dbReference>
<dbReference type="SMART" id="SM00448">
    <property type="entry name" value="REC"/>
    <property type="match status" value="1"/>
</dbReference>
<keyword evidence="1" id="KW-0597">Phosphoprotein</keyword>
<dbReference type="PROSITE" id="PS50930">
    <property type="entry name" value="HTH_LYTTR"/>
    <property type="match status" value="1"/>
</dbReference>
<dbReference type="GO" id="GO:0000156">
    <property type="term" value="F:phosphorelay response regulator activity"/>
    <property type="evidence" value="ECO:0007669"/>
    <property type="project" value="InterPro"/>
</dbReference>
<dbReference type="Gene3D" id="2.40.50.1020">
    <property type="entry name" value="LytTr DNA-binding domain"/>
    <property type="match status" value="1"/>
</dbReference>
<feature type="domain" description="HTH LytTR-type" evidence="3">
    <location>
        <begin position="150"/>
        <end position="256"/>
    </location>
</feature>
<dbReference type="SUPFAM" id="SSF52172">
    <property type="entry name" value="CheY-like"/>
    <property type="match status" value="1"/>
</dbReference>
<dbReference type="PROSITE" id="PS50110">
    <property type="entry name" value="RESPONSE_REGULATORY"/>
    <property type="match status" value="1"/>
</dbReference>
<evidence type="ECO:0000256" key="1">
    <source>
        <dbReference type="PROSITE-ProRule" id="PRU00169"/>
    </source>
</evidence>